<reference evidence="2" key="1">
    <citation type="submission" date="2023-03" db="EMBL/GenBank/DDBJ databases">
        <title>Massive genome expansion in bonnet fungi (Mycena s.s.) driven by repeated elements and novel gene families across ecological guilds.</title>
        <authorList>
            <consortium name="Lawrence Berkeley National Laboratory"/>
            <person name="Harder C.B."/>
            <person name="Miyauchi S."/>
            <person name="Viragh M."/>
            <person name="Kuo A."/>
            <person name="Thoen E."/>
            <person name="Andreopoulos B."/>
            <person name="Lu D."/>
            <person name="Skrede I."/>
            <person name="Drula E."/>
            <person name="Henrissat B."/>
            <person name="Morin E."/>
            <person name="Kohler A."/>
            <person name="Barry K."/>
            <person name="LaButti K."/>
            <person name="Morin E."/>
            <person name="Salamov A."/>
            <person name="Lipzen A."/>
            <person name="Mereny Z."/>
            <person name="Hegedus B."/>
            <person name="Baldrian P."/>
            <person name="Stursova M."/>
            <person name="Weitz H."/>
            <person name="Taylor A."/>
            <person name="Grigoriev I.V."/>
            <person name="Nagy L.G."/>
            <person name="Martin F."/>
            <person name="Kauserud H."/>
        </authorList>
    </citation>
    <scope>NUCLEOTIDE SEQUENCE</scope>
    <source>
        <strain evidence="2">CBHHK067</strain>
    </source>
</reference>
<feature type="region of interest" description="Disordered" evidence="1">
    <location>
        <begin position="1"/>
        <end position="79"/>
    </location>
</feature>
<accession>A0AAD7GRK9</accession>
<comment type="caution">
    <text evidence="2">The sequence shown here is derived from an EMBL/GenBank/DDBJ whole genome shotgun (WGS) entry which is preliminary data.</text>
</comment>
<dbReference type="Proteomes" id="UP001221757">
    <property type="component" value="Unassembled WGS sequence"/>
</dbReference>
<name>A0AAD7GRK9_MYCRO</name>
<evidence type="ECO:0000313" key="3">
    <source>
        <dbReference type="Proteomes" id="UP001221757"/>
    </source>
</evidence>
<feature type="compositionally biased region" description="Acidic residues" evidence="1">
    <location>
        <begin position="41"/>
        <end position="53"/>
    </location>
</feature>
<dbReference type="AlphaFoldDB" id="A0AAD7GRK9"/>
<protein>
    <submittedName>
        <fullName evidence="2">Uncharacterized protein</fullName>
    </submittedName>
</protein>
<keyword evidence="3" id="KW-1185">Reference proteome</keyword>
<organism evidence="2 3">
    <name type="scientific">Mycena rosella</name>
    <name type="common">Pink bonnet</name>
    <name type="synonym">Agaricus rosellus</name>
    <dbReference type="NCBI Taxonomy" id="1033263"/>
    <lineage>
        <taxon>Eukaryota</taxon>
        <taxon>Fungi</taxon>
        <taxon>Dikarya</taxon>
        <taxon>Basidiomycota</taxon>
        <taxon>Agaricomycotina</taxon>
        <taxon>Agaricomycetes</taxon>
        <taxon>Agaricomycetidae</taxon>
        <taxon>Agaricales</taxon>
        <taxon>Marasmiineae</taxon>
        <taxon>Mycenaceae</taxon>
        <taxon>Mycena</taxon>
    </lineage>
</organism>
<evidence type="ECO:0000313" key="2">
    <source>
        <dbReference type="EMBL" id="KAJ7703716.1"/>
    </source>
</evidence>
<dbReference type="EMBL" id="JARKIE010000012">
    <property type="protein sequence ID" value="KAJ7703716.1"/>
    <property type="molecule type" value="Genomic_DNA"/>
</dbReference>
<gene>
    <name evidence="2" type="ORF">B0H17DRAFT_1127321</name>
</gene>
<sequence>MAPRRRPVEGTPPPIRRNPPRSRRATSRADDPVSFALVASEPEEISSSSDEEPYALSEPGTPVHQRAPHSTQAESDSDLELVEAPAQAHGPHQPTNTLDLALQDDFTTFHEFMRLVDAPDGTYTTRVNRLIAEIHRLRRTAIVPSTPNTTTIPSAPDVSMADQFPMAPATTPDIVPASTNPVVPDSQAVYCVSVQNLQGGRTFVEVLVLAPPDHTLLERLSTGLLGRVLRSIQERAHYYIGTSDIPVDVHQDYMNHMYRFRELGSWADLEMEGNTALSALSPVPASPERKSLLASQGLDSSTPTYTVYIYHEDTQTVWSPPSQPAPMFPAPTIESALPHAPITNSIPTPVMPPTMPPATATGHTNDAVTYLVSRFTQRLTAFRALSDSSYGSAYRHIMQEKHFMSISNAVGLNLNTRIFAPVTIEGGLSITFDDVVSAAGLNLRTFGGTRTTMGKAREARRRLARYIRDGTPVAEDADLRRIHQVLQVMLREPDIDEGFLTDTTGTAEAEAITMTYETFKGKLAYVLNMLSS</sequence>
<proteinExistence type="predicted"/>
<evidence type="ECO:0000256" key="1">
    <source>
        <dbReference type="SAM" id="MobiDB-lite"/>
    </source>
</evidence>